<evidence type="ECO:0000313" key="1">
    <source>
        <dbReference type="EMBL" id="MBB3842146.1"/>
    </source>
</evidence>
<sequence length="191" mass="22361">MSIRIVYQTLEDRNSDLDRLETNGPYACHWENTWLGNGYYFWDTLIENAHWWGKEVRQYSSGYIICKAVCDFNDNECFDLFGNLEHLQWLKQTYEIMKGKGLITNRTTVKTILAFLKGTLKSFDYVAVRANGLKSKGFNSDYSVNVLFEPNKPQYLDLLPAVQICFFSKDAMSLRNYSVVYPEEYAQNEYI</sequence>
<dbReference type="AlphaFoldDB" id="A0A7W6EU87"/>
<organism evidence="1 2">
    <name type="scientific">Runella defluvii</name>
    <dbReference type="NCBI Taxonomy" id="370973"/>
    <lineage>
        <taxon>Bacteria</taxon>
        <taxon>Pseudomonadati</taxon>
        <taxon>Bacteroidota</taxon>
        <taxon>Cytophagia</taxon>
        <taxon>Cytophagales</taxon>
        <taxon>Spirosomataceae</taxon>
        <taxon>Runella</taxon>
    </lineage>
</organism>
<accession>A0A7W6EU87</accession>
<reference evidence="1 2" key="1">
    <citation type="submission" date="2020-08" db="EMBL/GenBank/DDBJ databases">
        <title>Genomic Encyclopedia of Type Strains, Phase IV (KMG-IV): sequencing the most valuable type-strain genomes for metagenomic binning, comparative biology and taxonomic classification.</title>
        <authorList>
            <person name="Goeker M."/>
        </authorList>
    </citation>
    <scope>NUCLEOTIDE SEQUENCE [LARGE SCALE GENOMIC DNA]</scope>
    <source>
        <strain evidence="1 2">DSM 17976</strain>
    </source>
</reference>
<dbReference type="RefSeq" id="WP_183980323.1">
    <property type="nucleotide sequence ID" value="NZ_JACIBY010000026.1"/>
</dbReference>
<comment type="caution">
    <text evidence="1">The sequence shown here is derived from an EMBL/GenBank/DDBJ whole genome shotgun (WGS) entry which is preliminary data.</text>
</comment>
<keyword evidence="2" id="KW-1185">Reference proteome</keyword>
<proteinExistence type="predicted"/>
<protein>
    <submittedName>
        <fullName evidence="1">Uncharacterized protein</fullName>
    </submittedName>
</protein>
<dbReference type="EMBL" id="JACIBY010000026">
    <property type="protein sequence ID" value="MBB3842146.1"/>
    <property type="molecule type" value="Genomic_DNA"/>
</dbReference>
<dbReference type="Proteomes" id="UP000541352">
    <property type="component" value="Unassembled WGS sequence"/>
</dbReference>
<name>A0A7W6EU87_9BACT</name>
<gene>
    <name evidence="1" type="ORF">FHS57_006177</name>
</gene>
<evidence type="ECO:0000313" key="2">
    <source>
        <dbReference type="Proteomes" id="UP000541352"/>
    </source>
</evidence>